<evidence type="ECO:0000313" key="10">
    <source>
        <dbReference type="Proteomes" id="UP000015268"/>
    </source>
</evidence>
<sequence>MNQRWNHVVNVLAKFFCEGVFFISENRKDLIMTTIKGLREIEPYVAGSQPSGENLIKLNTNENAYGPSPKVAEVFSQFDVHQLRKYSTLDQKSLRIALAKQHGLEPDQIIVGNGSDDILSMAFLAFFNSDDPVLFPDLTYGFYKVWADLYHVNYHEIPLNEQFEIDSSDYIADNGGIIITNPNAPTGIYKSLDELEKIIRANQDVVVIIDEAYINFGGQSALPLLKKYENVFITRTFSKDASLAGLRVGYGLGSPKLMAVINAVKNSVNPYNVDLIAEKLALAAVESWDYYEDTCQKIMATRDWFAKELRFLDFKVLESKTNFVLVECPDNGAALLFDYLQAKNIYVRYFPKVERIKNYLRISIGRQDEMEEVLKAIKEFLAVGLK</sequence>
<protein>
    <recommendedName>
        <fullName evidence="7">Histidinol-phosphate aminotransferase</fullName>
        <ecNumber evidence="7">2.6.1.9</ecNumber>
    </recommendedName>
    <alternativeName>
        <fullName evidence="7">Imidazole acetol-phosphate transaminase</fullName>
    </alternativeName>
</protein>
<dbReference type="Pfam" id="PF00155">
    <property type="entry name" value="Aminotran_1_2"/>
    <property type="match status" value="1"/>
</dbReference>
<dbReference type="Proteomes" id="UP000015268">
    <property type="component" value="Chromosome"/>
</dbReference>
<feature type="modified residue" description="N6-(pyridoxal phosphate)lysine" evidence="7">
    <location>
        <position position="239"/>
    </location>
</feature>
<evidence type="ECO:0000256" key="5">
    <source>
        <dbReference type="ARBA" id="ARBA00022898"/>
    </source>
</evidence>
<keyword evidence="5 7" id="KW-0663">Pyridoxal phosphate</keyword>
<keyword evidence="6 7" id="KW-0368">Histidine biosynthesis</keyword>
<dbReference type="InterPro" id="IPR005861">
    <property type="entry name" value="HisP_aminotrans"/>
</dbReference>
<dbReference type="PANTHER" id="PTHR43643">
    <property type="entry name" value="HISTIDINOL-PHOSPHATE AMINOTRANSFERASE 2"/>
    <property type="match status" value="1"/>
</dbReference>
<dbReference type="AlphaFoldDB" id="A0AB33AN60"/>
<keyword evidence="4 7" id="KW-0808">Transferase</keyword>
<evidence type="ECO:0000256" key="3">
    <source>
        <dbReference type="ARBA" id="ARBA00022576"/>
    </source>
</evidence>
<feature type="domain" description="Aminotransferase class I/classII large" evidence="8">
    <location>
        <begin position="54"/>
        <end position="377"/>
    </location>
</feature>
<evidence type="ECO:0000256" key="7">
    <source>
        <dbReference type="HAMAP-Rule" id="MF_01023"/>
    </source>
</evidence>
<dbReference type="SUPFAM" id="SSF53383">
    <property type="entry name" value="PLP-dependent transferases"/>
    <property type="match status" value="1"/>
</dbReference>
<organism evidence="9 10">
    <name type="scientific">Streptococcus lutetiensis 033</name>
    <dbReference type="NCBI Taxonomy" id="1076934"/>
    <lineage>
        <taxon>Bacteria</taxon>
        <taxon>Bacillati</taxon>
        <taxon>Bacillota</taxon>
        <taxon>Bacilli</taxon>
        <taxon>Lactobacillales</taxon>
        <taxon>Streptococcaceae</taxon>
        <taxon>Streptococcus</taxon>
    </lineage>
</organism>
<proteinExistence type="inferred from homology"/>
<dbReference type="InterPro" id="IPR004839">
    <property type="entry name" value="Aminotransferase_I/II_large"/>
</dbReference>
<evidence type="ECO:0000256" key="1">
    <source>
        <dbReference type="ARBA" id="ARBA00001933"/>
    </source>
</evidence>
<name>A0AB33AN60_9STRE</name>
<dbReference type="EMBL" id="CP003025">
    <property type="protein sequence ID" value="AGS05839.1"/>
    <property type="molecule type" value="Genomic_DNA"/>
</dbReference>
<evidence type="ECO:0000259" key="8">
    <source>
        <dbReference type="Pfam" id="PF00155"/>
    </source>
</evidence>
<dbReference type="KEGG" id="slu:KE3_1363"/>
<keyword evidence="10" id="KW-1185">Reference proteome</keyword>
<dbReference type="GO" id="GO:0000105">
    <property type="term" value="P:L-histidine biosynthetic process"/>
    <property type="evidence" value="ECO:0007669"/>
    <property type="project" value="UniProtKB-UniRule"/>
</dbReference>
<comment type="pathway">
    <text evidence="7">Amino-acid biosynthesis; L-histidine biosynthesis; L-histidine from 5-phospho-alpha-D-ribose 1-diphosphate: step 7/9.</text>
</comment>
<dbReference type="HAMAP" id="MF_01023">
    <property type="entry name" value="HisC_aminotrans_2"/>
    <property type="match status" value="1"/>
</dbReference>
<keyword evidence="3 7" id="KW-0032">Aminotransferase</keyword>
<accession>A0AB33AN60</accession>
<dbReference type="CDD" id="cd00609">
    <property type="entry name" value="AAT_like"/>
    <property type="match status" value="1"/>
</dbReference>
<dbReference type="NCBIfam" id="TIGR01141">
    <property type="entry name" value="hisC"/>
    <property type="match status" value="1"/>
</dbReference>
<dbReference type="InterPro" id="IPR015421">
    <property type="entry name" value="PyrdxlP-dep_Trfase_major"/>
</dbReference>
<comment type="catalytic activity">
    <reaction evidence="7">
        <text>L-histidinol phosphate + 2-oxoglutarate = 3-(imidazol-4-yl)-2-oxopropyl phosphate + L-glutamate</text>
        <dbReference type="Rhea" id="RHEA:23744"/>
        <dbReference type="ChEBI" id="CHEBI:16810"/>
        <dbReference type="ChEBI" id="CHEBI:29985"/>
        <dbReference type="ChEBI" id="CHEBI:57766"/>
        <dbReference type="ChEBI" id="CHEBI:57980"/>
        <dbReference type="EC" id="2.6.1.9"/>
    </reaction>
</comment>
<dbReference type="Gene3D" id="3.40.640.10">
    <property type="entry name" value="Type I PLP-dependent aspartate aminotransferase-like (Major domain)"/>
    <property type="match status" value="1"/>
</dbReference>
<dbReference type="EC" id="2.6.1.9" evidence="7"/>
<comment type="subunit">
    <text evidence="2 7">Homodimer.</text>
</comment>
<dbReference type="GO" id="GO:0030170">
    <property type="term" value="F:pyridoxal phosphate binding"/>
    <property type="evidence" value="ECO:0007669"/>
    <property type="project" value="InterPro"/>
</dbReference>
<evidence type="ECO:0000256" key="6">
    <source>
        <dbReference type="ARBA" id="ARBA00023102"/>
    </source>
</evidence>
<dbReference type="PANTHER" id="PTHR43643:SF3">
    <property type="entry name" value="HISTIDINOL-PHOSPHATE AMINOTRANSFERASE"/>
    <property type="match status" value="1"/>
</dbReference>
<reference evidence="9 10" key="1">
    <citation type="journal article" date="2013" name="BMC Microbiol.">
        <title>Dynamics of fecal microbial communities in children with diarrhea of unknown etiology and genomic analysis of associated Streptococcus lutetiensis.</title>
        <authorList>
            <person name="Jin D."/>
            <person name="Chen C."/>
            <person name="Li L."/>
            <person name="Lu S."/>
            <person name="Li Z."/>
            <person name="Zhou Z."/>
            <person name="Jing H."/>
            <person name="Xu Y."/>
            <person name="Du P."/>
            <person name="Wang H."/>
            <person name="Xiong Y."/>
            <person name="Zheng H."/>
            <person name="Bai X."/>
            <person name="Sun H."/>
            <person name="Wang L."/>
            <person name="Ye C."/>
            <person name="Gottschalk M."/>
            <person name="Xu J."/>
        </authorList>
    </citation>
    <scope>NUCLEOTIDE SEQUENCE [LARGE SCALE GENOMIC DNA]</scope>
    <source>
        <strain evidence="9 10">033</strain>
    </source>
</reference>
<keyword evidence="7" id="KW-0028">Amino-acid biosynthesis</keyword>
<dbReference type="InterPro" id="IPR015424">
    <property type="entry name" value="PyrdxlP-dep_Trfase"/>
</dbReference>
<comment type="similarity">
    <text evidence="7">Belongs to the class-II pyridoxal-phosphate-dependent aminotransferase family. Histidinol-phosphate aminotransferase subfamily.</text>
</comment>
<dbReference type="InterPro" id="IPR015422">
    <property type="entry name" value="PyrdxlP-dep_Trfase_small"/>
</dbReference>
<evidence type="ECO:0000256" key="2">
    <source>
        <dbReference type="ARBA" id="ARBA00011738"/>
    </source>
</evidence>
<evidence type="ECO:0000313" key="9">
    <source>
        <dbReference type="EMBL" id="AGS05839.1"/>
    </source>
</evidence>
<evidence type="ECO:0000256" key="4">
    <source>
        <dbReference type="ARBA" id="ARBA00022679"/>
    </source>
</evidence>
<dbReference type="GO" id="GO:0004400">
    <property type="term" value="F:histidinol-phosphate transaminase activity"/>
    <property type="evidence" value="ECO:0007669"/>
    <property type="project" value="UniProtKB-UniRule"/>
</dbReference>
<dbReference type="Gene3D" id="3.90.1150.10">
    <property type="entry name" value="Aspartate Aminotransferase, domain 1"/>
    <property type="match status" value="1"/>
</dbReference>
<dbReference type="InterPro" id="IPR050106">
    <property type="entry name" value="HistidinolP_aminotransfase"/>
</dbReference>
<comment type="cofactor">
    <cofactor evidence="1 7">
        <name>pyridoxal 5'-phosphate</name>
        <dbReference type="ChEBI" id="CHEBI:597326"/>
    </cofactor>
</comment>
<gene>
    <name evidence="7" type="primary">hisC</name>
    <name evidence="9" type="ORF">KE3_1363</name>
</gene>